<dbReference type="Proteomes" id="UP000762676">
    <property type="component" value="Unassembled WGS sequence"/>
</dbReference>
<dbReference type="InterPro" id="IPR012292">
    <property type="entry name" value="Globin/Proto"/>
</dbReference>
<feature type="domain" description="Globin" evidence="10">
    <location>
        <begin position="7"/>
        <end position="162"/>
    </location>
</feature>
<keyword evidence="2 9" id="KW-0813">Transport</keyword>
<sequence length="162" mass="18680">MADPVTGLTARDRQVILDTWEVVGNKAVIRDRAVDLFIALFEAHPYMQAFFKDFKDDPLEELKTSPKLRTHAIRTMYGLKQYMDNLNDVPTLAGLITKMAENHLPRGIGTLEMDFVYILRVVDALSALFKFLHFSHGVVHGVKFSLRKREKNREKQNSKSFR</sequence>
<dbReference type="Pfam" id="PF00042">
    <property type="entry name" value="Globin"/>
    <property type="match status" value="1"/>
</dbReference>
<dbReference type="Gene3D" id="1.10.490.10">
    <property type="entry name" value="Globins"/>
    <property type="match status" value="1"/>
</dbReference>
<dbReference type="InterPro" id="IPR000971">
    <property type="entry name" value="Globin"/>
</dbReference>
<dbReference type="CDD" id="cd01040">
    <property type="entry name" value="Mb-like"/>
    <property type="match status" value="1"/>
</dbReference>
<comment type="similarity">
    <text evidence="9">Belongs to the globin family.</text>
</comment>
<keyword evidence="12" id="KW-1185">Reference proteome</keyword>
<evidence type="ECO:0000256" key="3">
    <source>
        <dbReference type="ARBA" id="ARBA00022617"/>
    </source>
</evidence>
<dbReference type="InterPro" id="IPR044399">
    <property type="entry name" value="Mb-like_M"/>
</dbReference>
<dbReference type="GO" id="GO:0005576">
    <property type="term" value="C:extracellular region"/>
    <property type="evidence" value="ECO:0007669"/>
    <property type="project" value="InterPro"/>
</dbReference>
<dbReference type="GO" id="GO:0046872">
    <property type="term" value="F:metal ion binding"/>
    <property type="evidence" value="ECO:0007669"/>
    <property type="project" value="UniProtKB-KW"/>
</dbReference>
<evidence type="ECO:0000256" key="4">
    <source>
        <dbReference type="ARBA" id="ARBA00022621"/>
    </source>
</evidence>
<evidence type="ECO:0000256" key="9">
    <source>
        <dbReference type="RuleBase" id="RU000356"/>
    </source>
</evidence>
<protein>
    <recommendedName>
        <fullName evidence="1">Globin</fullName>
    </recommendedName>
    <alternativeName>
        <fullName evidence="8">Myoglobin</fullName>
    </alternativeName>
</protein>
<dbReference type="GO" id="GO:0005344">
    <property type="term" value="F:oxygen carrier activity"/>
    <property type="evidence" value="ECO:0007669"/>
    <property type="project" value="UniProtKB-KW"/>
</dbReference>
<dbReference type="SUPFAM" id="SSF46458">
    <property type="entry name" value="Globin-like"/>
    <property type="match status" value="1"/>
</dbReference>
<dbReference type="GO" id="GO:0019825">
    <property type="term" value="F:oxygen binding"/>
    <property type="evidence" value="ECO:0007669"/>
    <property type="project" value="InterPro"/>
</dbReference>
<proteinExistence type="inferred from homology"/>
<dbReference type="PANTHER" id="PTHR47217:SF1">
    <property type="entry name" value="GLOBIN-LIKE PROTEIN"/>
    <property type="match status" value="1"/>
</dbReference>
<dbReference type="AlphaFoldDB" id="A0AAV4FXA5"/>
<keyword evidence="5" id="KW-0479">Metal-binding</keyword>
<dbReference type="InterPro" id="IPR009050">
    <property type="entry name" value="Globin-like_sf"/>
</dbReference>
<comment type="caution">
    <text evidence="11">The sequence shown here is derived from an EMBL/GenBank/DDBJ whole genome shotgun (WGS) entry which is preliminary data.</text>
</comment>
<dbReference type="InterPro" id="IPR002336">
    <property type="entry name" value="Erythrocruorin"/>
</dbReference>
<evidence type="ECO:0000256" key="6">
    <source>
        <dbReference type="ARBA" id="ARBA00023004"/>
    </source>
</evidence>
<evidence type="ECO:0000256" key="7">
    <source>
        <dbReference type="ARBA" id="ARBA00023179"/>
    </source>
</evidence>
<keyword evidence="7" id="KW-0514">Muscle protein</keyword>
<reference evidence="11 12" key="1">
    <citation type="journal article" date="2021" name="Elife">
        <title>Chloroplast acquisition without the gene transfer in kleptoplastic sea slugs, Plakobranchus ocellatus.</title>
        <authorList>
            <person name="Maeda T."/>
            <person name="Takahashi S."/>
            <person name="Yoshida T."/>
            <person name="Shimamura S."/>
            <person name="Takaki Y."/>
            <person name="Nagai Y."/>
            <person name="Toyoda A."/>
            <person name="Suzuki Y."/>
            <person name="Arimoto A."/>
            <person name="Ishii H."/>
            <person name="Satoh N."/>
            <person name="Nishiyama T."/>
            <person name="Hasebe M."/>
            <person name="Maruyama T."/>
            <person name="Minagawa J."/>
            <person name="Obokata J."/>
            <person name="Shigenobu S."/>
        </authorList>
    </citation>
    <scope>NUCLEOTIDE SEQUENCE [LARGE SCALE GENOMIC DNA]</scope>
</reference>
<dbReference type="PANTHER" id="PTHR47217">
    <property type="entry name" value="GLOBIN-LIKE PROTEIN"/>
    <property type="match status" value="1"/>
</dbReference>
<dbReference type="PRINTS" id="PR00611">
    <property type="entry name" value="ERYTHCRUORIN"/>
</dbReference>
<evidence type="ECO:0000256" key="1">
    <source>
        <dbReference type="ARBA" id="ARBA00013895"/>
    </source>
</evidence>
<dbReference type="GO" id="GO:0020037">
    <property type="term" value="F:heme binding"/>
    <property type="evidence" value="ECO:0007669"/>
    <property type="project" value="InterPro"/>
</dbReference>
<gene>
    <name evidence="11" type="ORF">ElyMa_003955400</name>
</gene>
<evidence type="ECO:0000256" key="2">
    <source>
        <dbReference type="ARBA" id="ARBA00022448"/>
    </source>
</evidence>
<evidence type="ECO:0000259" key="10">
    <source>
        <dbReference type="PROSITE" id="PS01033"/>
    </source>
</evidence>
<keyword evidence="6" id="KW-0408">Iron</keyword>
<name>A0AAV4FXA5_9GAST</name>
<keyword evidence="3 9" id="KW-0349">Heme</keyword>
<evidence type="ECO:0000256" key="8">
    <source>
        <dbReference type="ARBA" id="ARBA00030087"/>
    </source>
</evidence>
<organism evidence="11 12">
    <name type="scientific">Elysia marginata</name>
    <dbReference type="NCBI Taxonomy" id="1093978"/>
    <lineage>
        <taxon>Eukaryota</taxon>
        <taxon>Metazoa</taxon>
        <taxon>Spiralia</taxon>
        <taxon>Lophotrochozoa</taxon>
        <taxon>Mollusca</taxon>
        <taxon>Gastropoda</taxon>
        <taxon>Heterobranchia</taxon>
        <taxon>Euthyneura</taxon>
        <taxon>Panpulmonata</taxon>
        <taxon>Sacoglossa</taxon>
        <taxon>Placobranchoidea</taxon>
        <taxon>Plakobranchidae</taxon>
        <taxon>Elysia</taxon>
    </lineage>
</organism>
<dbReference type="PROSITE" id="PS01033">
    <property type="entry name" value="GLOBIN"/>
    <property type="match status" value="1"/>
</dbReference>
<evidence type="ECO:0000256" key="5">
    <source>
        <dbReference type="ARBA" id="ARBA00022723"/>
    </source>
</evidence>
<dbReference type="EMBL" id="BMAT01008049">
    <property type="protein sequence ID" value="GFR76925.1"/>
    <property type="molecule type" value="Genomic_DNA"/>
</dbReference>
<keyword evidence="4 9" id="KW-0561">Oxygen transport</keyword>
<accession>A0AAV4FXA5</accession>
<evidence type="ECO:0000313" key="11">
    <source>
        <dbReference type="EMBL" id="GFR76925.1"/>
    </source>
</evidence>
<dbReference type="GO" id="GO:0005833">
    <property type="term" value="C:hemoglobin complex"/>
    <property type="evidence" value="ECO:0007669"/>
    <property type="project" value="InterPro"/>
</dbReference>
<evidence type="ECO:0000313" key="12">
    <source>
        <dbReference type="Proteomes" id="UP000762676"/>
    </source>
</evidence>